<dbReference type="InterPro" id="IPR002575">
    <property type="entry name" value="Aminoglycoside_PTrfase"/>
</dbReference>
<gene>
    <name evidence="2" type="ORF">Daus18300_012899</name>
</gene>
<dbReference type="Gene3D" id="3.30.200.20">
    <property type="entry name" value="Phosphorylase Kinase, domain 1"/>
    <property type="match status" value="1"/>
</dbReference>
<keyword evidence="3" id="KW-1185">Reference proteome</keyword>
<organism evidence="2 3">
    <name type="scientific">Diaporthe australafricana</name>
    <dbReference type="NCBI Taxonomy" id="127596"/>
    <lineage>
        <taxon>Eukaryota</taxon>
        <taxon>Fungi</taxon>
        <taxon>Dikarya</taxon>
        <taxon>Ascomycota</taxon>
        <taxon>Pezizomycotina</taxon>
        <taxon>Sordariomycetes</taxon>
        <taxon>Sordariomycetidae</taxon>
        <taxon>Diaporthales</taxon>
        <taxon>Diaporthaceae</taxon>
        <taxon>Diaporthe</taxon>
    </lineage>
</organism>
<sequence length="200" mass="22691">MAPYDAIAKRNTDDERIAFAKKLFDAVGDIVSFVGKRLEWNGAGRYNGLLGGSFNISLKVKRDDSDEHVIIRFPSPRKVHGPWREEKVKNEVMVMNYVREHTDIPVPRVRCWGLTEESPQQLGPFIIMDFVEGQSLGRFLAQPTEDKAKLVFLDPNIDEAKLDTIYEQIASFILELSRPEFRRIGAISKDATSGLLLDDP</sequence>
<dbReference type="InterPro" id="IPR011009">
    <property type="entry name" value="Kinase-like_dom_sf"/>
</dbReference>
<dbReference type="SUPFAM" id="SSF56112">
    <property type="entry name" value="Protein kinase-like (PK-like)"/>
    <property type="match status" value="1"/>
</dbReference>
<evidence type="ECO:0000259" key="1">
    <source>
        <dbReference type="Pfam" id="PF01636"/>
    </source>
</evidence>
<reference evidence="2 3" key="1">
    <citation type="journal article" date="2024" name="IMA Fungus">
        <title>IMA Genome - F19 : A genome assembly and annotation guide to empower mycologists, including annotated draft genome sequences of Ceratocystis pirilliformis, Diaporthe australafricana, Fusarium ophioides, Paecilomyces lecythidis, and Sporothrix stenoceras.</title>
        <authorList>
            <person name="Aylward J."/>
            <person name="Wilson A.M."/>
            <person name="Visagie C.M."/>
            <person name="Spraker J."/>
            <person name="Barnes I."/>
            <person name="Buitendag C."/>
            <person name="Ceriani C."/>
            <person name="Del Mar Angel L."/>
            <person name="du Plessis D."/>
            <person name="Fuchs T."/>
            <person name="Gasser K."/>
            <person name="Kramer D."/>
            <person name="Li W."/>
            <person name="Munsamy K."/>
            <person name="Piso A."/>
            <person name="Price J.L."/>
            <person name="Sonnekus B."/>
            <person name="Thomas C."/>
            <person name="van der Nest A."/>
            <person name="van Dijk A."/>
            <person name="van Heerden A."/>
            <person name="van Vuuren N."/>
            <person name="Yilmaz N."/>
            <person name="Duong T.A."/>
            <person name="van der Merwe N.A."/>
            <person name="Wingfield M.J."/>
            <person name="Wingfield B.D."/>
        </authorList>
    </citation>
    <scope>NUCLEOTIDE SEQUENCE [LARGE SCALE GENOMIC DNA]</scope>
    <source>
        <strain evidence="2 3">CMW 18300</strain>
    </source>
</reference>
<accession>A0ABR3W1F9</accession>
<dbReference type="EMBL" id="JAWRVE010000185">
    <property type="protein sequence ID" value="KAL1850485.1"/>
    <property type="molecule type" value="Genomic_DNA"/>
</dbReference>
<comment type="caution">
    <text evidence="2">The sequence shown here is derived from an EMBL/GenBank/DDBJ whole genome shotgun (WGS) entry which is preliminary data.</text>
</comment>
<name>A0ABR3W1F9_9PEZI</name>
<dbReference type="InterPro" id="IPR051678">
    <property type="entry name" value="AGP_Transferase"/>
</dbReference>
<dbReference type="PANTHER" id="PTHR21310:SF37">
    <property type="entry name" value="AMINOGLYCOSIDE PHOSPHOTRANSFERASE DOMAIN-CONTAINING PROTEIN"/>
    <property type="match status" value="1"/>
</dbReference>
<evidence type="ECO:0000313" key="3">
    <source>
        <dbReference type="Proteomes" id="UP001583177"/>
    </source>
</evidence>
<protein>
    <recommendedName>
        <fullName evidence="1">Aminoglycoside phosphotransferase domain-containing protein</fullName>
    </recommendedName>
</protein>
<dbReference type="Proteomes" id="UP001583177">
    <property type="component" value="Unassembled WGS sequence"/>
</dbReference>
<dbReference type="Pfam" id="PF01636">
    <property type="entry name" value="APH"/>
    <property type="match status" value="1"/>
</dbReference>
<feature type="domain" description="Aminoglycoside phosphotransferase" evidence="1">
    <location>
        <begin position="59"/>
        <end position="148"/>
    </location>
</feature>
<dbReference type="PANTHER" id="PTHR21310">
    <property type="entry name" value="AMINOGLYCOSIDE PHOSPHOTRANSFERASE-RELATED-RELATED"/>
    <property type="match status" value="1"/>
</dbReference>
<evidence type="ECO:0000313" key="2">
    <source>
        <dbReference type="EMBL" id="KAL1850485.1"/>
    </source>
</evidence>
<proteinExistence type="predicted"/>